<proteinExistence type="predicted"/>
<sequence length="432" mass="47850">MDGSCGKSYSMSHDGTYLRSPNPVPEGFEPKGATGLYDQHPENTQDARDLSYNREVLHKSQDNATFGDDSGFCDHHYDDSDPARLGSYRTPPQLTSYSNEPARCFTPCSFYQLQPSSYEHYHCSTPYRMAPTPHREFLGVSGGSPIPTAEMATKASVPGTAPFLVYNPWRPIGDPSPSIVGPPVFQMFRPLPEEIPTPLQRTIHADEPNANPSSGECKLGIPTSCERQSSLPAIRSNIEHSALVSLLNRAPLYENSAQYKTVGSTKSWKKPEEVMNNRNEGYMKGATFYRPSLTNYTKAINELNETETNAPVKPCSPQLLAYSDISDTDGSSNVDTNNNTCADKLTGKYSEGSETSSSDHSSGSDTSSDELDRSTIALNTVNVRQRRIRRRKSQHPVRSAARFDPRFKGATVWLQTSYEKGISKLQLSAFYR</sequence>
<dbReference type="EMBL" id="CP111024">
    <property type="protein sequence ID" value="WAR22694.1"/>
    <property type="molecule type" value="Genomic_DNA"/>
</dbReference>
<feature type="region of interest" description="Disordered" evidence="1">
    <location>
        <begin position="1"/>
        <end position="45"/>
    </location>
</feature>
<reference evidence="2" key="1">
    <citation type="submission" date="2022-11" db="EMBL/GenBank/DDBJ databases">
        <title>Centuries of genome instability and evolution in soft-shell clam transmissible cancer (bioRxiv).</title>
        <authorList>
            <person name="Hart S.F.M."/>
            <person name="Yonemitsu M.A."/>
            <person name="Giersch R.M."/>
            <person name="Beal B.F."/>
            <person name="Arriagada G."/>
            <person name="Davis B.W."/>
            <person name="Ostrander E.A."/>
            <person name="Goff S.P."/>
            <person name="Metzger M.J."/>
        </authorList>
    </citation>
    <scope>NUCLEOTIDE SEQUENCE</scope>
    <source>
        <strain evidence="2">MELC-2E11</strain>
        <tissue evidence="2">Siphon/mantle</tissue>
    </source>
</reference>
<keyword evidence="3" id="KW-1185">Reference proteome</keyword>
<evidence type="ECO:0000256" key="1">
    <source>
        <dbReference type="SAM" id="MobiDB-lite"/>
    </source>
</evidence>
<accession>A0ABY7FMZ9</accession>
<feature type="region of interest" description="Disordered" evidence="1">
    <location>
        <begin position="345"/>
        <end position="375"/>
    </location>
</feature>
<organism evidence="2 3">
    <name type="scientific">Mya arenaria</name>
    <name type="common">Soft-shell clam</name>
    <dbReference type="NCBI Taxonomy" id="6604"/>
    <lineage>
        <taxon>Eukaryota</taxon>
        <taxon>Metazoa</taxon>
        <taxon>Spiralia</taxon>
        <taxon>Lophotrochozoa</taxon>
        <taxon>Mollusca</taxon>
        <taxon>Bivalvia</taxon>
        <taxon>Autobranchia</taxon>
        <taxon>Heteroconchia</taxon>
        <taxon>Euheterodonta</taxon>
        <taxon>Imparidentia</taxon>
        <taxon>Neoheterodontei</taxon>
        <taxon>Myida</taxon>
        <taxon>Myoidea</taxon>
        <taxon>Myidae</taxon>
        <taxon>Mya</taxon>
    </lineage>
</organism>
<evidence type="ECO:0000313" key="3">
    <source>
        <dbReference type="Proteomes" id="UP001164746"/>
    </source>
</evidence>
<name>A0ABY7FMZ9_MYAAR</name>
<dbReference type="Proteomes" id="UP001164746">
    <property type="component" value="Chromosome 13"/>
</dbReference>
<feature type="compositionally biased region" description="Low complexity" evidence="1">
    <location>
        <begin position="350"/>
        <end position="366"/>
    </location>
</feature>
<evidence type="ECO:0000313" key="2">
    <source>
        <dbReference type="EMBL" id="WAR22694.1"/>
    </source>
</evidence>
<protein>
    <submittedName>
        <fullName evidence="2">Uncharacterized protein</fullName>
    </submittedName>
</protein>
<gene>
    <name evidence="2" type="ORF">MAR_036363</name>
</gene>